<keyword evidence="2" id="KW-1185">Reference proteome</keyword>
<dbReference type="Proteomes" id="UP000029050">
    <property type="component" value="Unassembled WGS sequence"/>
</dbReference>
<comment type="caution">
    <text evidence="1">The sequence shown here is derived from an EMBL/GenBank/DDBJ whole genome shotgun (WGS) entry which is preliminary data.</text>
</comment>
<dbReference type="InterPro" id="IPR025191">
    <property type="entry name" value="DUF4125"/>
</dbReference>
<sequence>MIPGTTTSSVAPGSNAELAESIVAHEWSQFQRVNNEGGPASCQSNWPVFHQMRLSQFLAWPRDLLTSYAHDLEAAERSGRNLLTEKYARMMESTVPDEFHRSIEPYIPKISAARQARQERIIVMQLGWAQDFMQRYRALGASMRTLRSADDTAETTSFESYLRGELGTYSEATLALYESMMQRLIERGSNLTESIVLNTMRMAGYSTLQEAEQALEQGDRS</sequence>
<protein>
    <recommendedName>
        <fullName evidence="3">DUF4125 domain-containing protein</fullName>
    </recommendedName>
</protein>
<evidence type="ECO:0008006" key="3">
    <source>
        <dbReference type="Google" id="ProtNLM"/>
    </source>
</evidence>
<dbReference type="Pfam" id="PF13526">
    <property type="entry name" value="DUF4125"/>
    <property type="match status" value="1"/>
</dbReference>
<dbReference type="STRING" id="218140.BPSY_1083"/>
<evidence type="ECO:0000313" key="1">
    <source>
        <dbReference type="EMBL" id="KFI82234.1"/>
    </source>
</evidence>
<dbReference type="RefSeq" id="WP_051921738.1">
    <property type="nucleotide sequence ID" value="NZ_JBDNPR010000006.1"/>
</dbReference>
<organism evidence="1 2">
    <name type="scientific">Bifidobacterium psychraerophilum</name>
    <dbReference type="NCBI Taxonomy" id="218140"/>
    <lineage>
        <taxon>Bacteria</taxon>
        <taxon>Bacillati</taxon>
        <taxon>Actinomycetota</taxon>
        <taxon>Actinomycetes</taxon>
        <taxon>Bifidobacteriales</taxon>
        <taxon>Bifidobacteriaceae</taxon>
        <taxon>Bifidobacterium</taxon>
    </lineage>
</organism>
<reference evidence="1 2" key="1">
    <citation type="submission" date="2014-03" db="EMBL/GenBank/DDBJ databases">
        <title>Genomics of Bifidobacteria.</title>
        <authorList>
            <person name="Ventura M."/>
            <person name="Milani C."/>
            <person name="Lugli G.A."/>
        </authorList>
    </citation>
    <scope>NUCLEOTIDE SEQUENCE [LARGE SCALE GENOMIC DNA]</scope>
    <source>
        <strain evidence="1 2">LMG 21775</strain>
    </source>
</reference>
<dbReference type="GeneID" id="98300292"/>
<dbReference type="eggNOG" id="ENOG5031HGC">
    <property type="taxonomic scope" value="Bacteria"/>
</dbReference>
<proteinExistence type="predicted"/>
<gene>
    <name evidence="1" type="ORF">BPSY_1083</name>
</gene>
<dbReference type="EMBL" id="JGZI01000009">
    <property type="protein sequence ID" value="KFI82234.1"/>
    <property type="molecule type" value="Genomic_DNA"/>
</dbReference>
<accession>A0A087CG34</accession>
<name>A0A087CG34_9BIFI</name>
<dbReference type="OrthoDB" id="5387164at2"/>
<dbReference type="AlphaFoldDB" id="A0A087CG34"/>
<evidence type="ECO:0000313" key="2">
    <source>
        <dbReference type="Proteomes" id="UP000029050"/>
    </source>
</evidence>